<feature type="binding site" evidence="4">
    <location>
        <position position="345"/>
    </location>
    <ligand>
        <name>S-adenosyl-L-methionine</name>
        <dbReference type="ChEBI" id="CHEBI:59789"/>
    </ligand>
</feature>
<evidence type="ECO:0000256" key="1">
    <source>
        <dbReference type="ARBA" id="ARBA00022603"/>
    </source>
</evidence>
<comment type="caution">
    <text evidence="6">The sequence shown here is derived from an EMBL/GenBank/DDBJ whole genome shotgun (WGS) entry which is preliminary data.</text>
</comment>
<dbReference type="Proteomes" id="UP000552883">
    <property type="component" value="Unassembled WGS sequence"/>
</dbReference>
<keyword evidence="1 4" id="KW-0489">Methyltransferase</keyword>
<evidence type="ECO:0000256" key="2">
    <source>
        <dbReference type="ARBA" id="ARBA00022679"/>
    </source>
</evidence>
<proteinExistence type="inferred from homology"/>
<dbReference type="EMBL" id="JACHBS010000001">
    <property type="protein sequence ID" value="MBB5618495.1"/>
    <property type="molecule type" value="Genomic_DNA"/>
</dbReference>
<dbReference type="SUPFAM" id="SSF53335">
    <property type="entry name" value="S-adenosyl-L-methionine-dependent methyltransferases"/>
    <property type="match status" value="1"/>
</dbReference>
<evidence type="ECO:0000313" key="7">
    <source>
        <dbReference type="Proteomes" id="UP000552883"/>
    </source>
</evidence>
<dbReference type="SUPFAM" id="SSF50249">
    <property type="entry name" value="Nucleic acid-binding proteins"/>
    <property type="match status" value="1"/>
</dbReference>
<sequence length="415" mass="44420">MGENVGREIELTVDRIAHGGIAVGRLDGRVVFVSDAIPGETVRARVSDDRKKSFWRADTVAVLEASEHRREHVWAAASLDRDPRGRVGGAEFGHIALAHQRELKRQVLAEALQRQAGLGPDDLPNPLAVDALPGDTAANGLGWRTRIRLHVDPQGRLGPMASRSHTVIPVTDAPLATPAVQAAIPFAERFTGLGTLDVLAPTVGEPRLVIGEQKPSVIREVVGEREFQLDDTGFWQVHRAAPVALTAAVQEAIDPTVFDPRADNLDLYGGVGLLAAAVADRFGPATRITSVESDERATDHASENLAEWVGASAETGRVDRWLRTLDSGASEADRARLRAATVVLDPPRSGAGGEVMQLLGRLAPAQLVYVACDPVALARDVALAAEHGYRLVGIRGLDLFPHTHHVEAVATLVRT</sequence>
<comment type="similarity">
    <text evidence="4">Belongs to the class I-like SAM-binding methyltransferase superfamily. RNA M5U methyltransferase family.</text>
</comment>
<feature type="binding site" evidence="4">
    <location>
        <position position="236"/>
    </location>
    <ligand>
        <name>S-adenosyl-L-methionine</name>
        <dbReference type="ChEBI" id="CHEBI:59789"/>
    </ligand>
</feature>
<evidence type="ECO:0000259" key="5">
    <source>
        <dbReference type="PROSITE" id="PS50926"/>
    </source>
</evidence>
<feature type="active site" description="Nucleophile" evidence="4">
    <location>
        <position position="372"/>
    </location>
</feature>
<dbReference type="RefSeq" id="WP_153981473.1">
    <property type="nucleotide sequence ID" value="NZ_BAAANZ010000002.1"/>
</dbReference>
<dbReference type="InterPro" id="IPR030391">
    <property type="entry name" value="MeTrfase_TrmA_CS"/>
</dbReference>
<evidence type="ECO:0000313" key="6">
    <source>
        <dbReference type="EMBL" id="MBB5618495.1"/>
    </source>
</evidence>
<dbReference type="GO" id="GO:0070475">
    <property type="term" value="P:rRNA base methylation"/>
    <property type="evidence" value="ECO:0007669"/>
    <property type="project" value="TreeGrafter"/>
</dbReference>
<dbReference type="AlphaFoldDB" id="A0A840XBS6"/>
<dbReference type="PANTHER" id="PTHR11061:SF30">
    <property type="entry name" value="TRNA (URACIL(54)-C(5))-METHYLTRANSFERASE"/>
    <property type="match status" value="1"/>
</dbReference>
<dbReference type="OrthoDB" id="9804590at2"/>
<feature type="binding site" evidence="4">
    <location>
        <position position="268"/>
    </location>
    <ligand>
        <name>S-adenosyl-L-methionine</name>
        <dbReference type="ChEBI" id="CHEBI:59789"/>
    </ligand>
</feature>
<evidence type="ECO:0000256" key="3">
    <source>
        <dbReference type="ARBA" id="ARBA00022691"/>
    </source>
</evidence>
<keyword evidence="3 4" id="KW-0949">S-adenosyl-L-methionine</keyword>
<dbReference type="Pfam" id="PF01938">
    <property type="entry name" value="TRAM"/>
    <property type="match status" value="1"/>
</dbReference>
<dbReference type="Pfam" id="PF05958">
    <property type="entry name" value="tRNA_U5-meth_tr"/>
    <property type="match status" value="1"/>
</dbReference>
<dbReference type="Gene3D" id="2.40.50.140">
    <property type="entry name" value="Nucleic acid-binding proteins"/>
    <property type="match status" value="1"/>
</dbReference>
<feature type="domain" description="TRAM" evidence="5">
    <location>
        <begin position="2"/>
        <end position="61"/>
    </location>
</feature>
<feature type="binding site" evidence="4">
    <location>
        <position position="292"/>
    </location>
    <ligand>
        <name>S-adenosyl-L-methionine</name>
        <dbReference type="ChEBI" id="CHEBI:59789"/>
    </ligand>
</feature>
<protein>
    <submittedName>
        <fullName evidence="6">tRNA/tmRNA/rRNA uracil-C5-methylase (TrmA/RlmC/RlmD family)</fullName>
    </submittedName>
</protein>
<dbReference type="Gene3D" id="2.40.50.1070">
    <property type="match status" value="1"/>
</dbReference>
<gene>
    <name evidence="6" type="ORF">BJ959_001991</name>
</gene>
<organism evidence="6 7">
    <name type="scientific">Microcella frigidaquae</name>
    <dbReference type="NCBI Taxonomy" id="424758"/>
    <lineage>
        <taxon>Bacteria</taxon>
        <taxon>Bacillati</taxon>
        <taxon>Actinomycetota</taxon>
        <taxon>Actinomycetes</taxon>
        <taxon>Micrococcales</taxon>
        <taxon>Microbacteriaceae</taxon>
        <taxon>Microcella</taxon>
    </lineage>
</organism>
<accession>A0A840XBS6</accession>
<keyword evidence="2 4" id="KW-0808">Transferase</keyword>
<dbReference type="InterPro" id="IPR010280">
    <property type="entry name" value="U5_MeTrfase_fam"/>
</dbReference>
<evidence type="ECO:0000256" key="4">
    <source>
        <dbReference type="PROSITE-ProRule" id="PRU01024"/>
    </source>
</evidence>
<reference evidence="6 7" key="1">
    <citation type="submission" date="2020-08" db="EMBL/GenBank/DDBJ databases">
        <title>Sequencing the genomes of 1000 actinobacteria strains.</title>
        <authorList>
            <person name="Klenk H.-P."/>
        </authorList>
    </citation>
    <scope>NUCLEOTIDE SEQUENCE [LARGE SCALE GENOMIC DNA]</scope>
    <source>
        <strain evidence="6 7">DSM 23889</strain>
    </source>
</reference>
<dbReference type="Gene3D" id="3.40.50.150">
    <property type="entry name" value="Vaccinia Virus protein VP39"/>
    <property type="match status" value="2"/>
</dbReference>
<dbReference type="PROSITE" id="PS50926">
    <property type="entry name" value="TRAM"/>
    <property type="match status" value="1"/>
</dbReference>
<dbReference type="PROSITE" id="PS01231">
    <property type="entry name" value="TRMA_2"/>
    <property type="match status" value="1"/>
</dbReference>
<dbReference type="InterPro" id="IPR029063">
    <property type="entry name" value="SAM-dependent_MTases_sf"/>
</dbReference>
<dbReference type="PANTHER" id="PTHR11061">
    <property type="entry name" value="RNA M5U METHYLTRANSFERASE"/>
    <property type="match status" value="1"/>
</dbReference>
<keyword evidence="7" id="KW-1185">Reference proteome</keyword>
<dbReference type="InterPro" id="IPR012340">
    <property type="entry name" value="NA-bd_OB-fold"/>
</dbReference>
<name>A0A840XBS6_9MICO</name>
<dbReference type="InterPro" id="IPR002792">
    <property type="entry name" value="TRAM_dom"/>
</dbReference>
<dbReference type="GO" id="GO:0070041">
    <property type="term" value="F:rRNA (uridine-C5-)-methyltransferase activity"/>
    <property type="evidence" value="ECO:0007669"/>
    <property type="project" value="TreeGrafter"/>
</dbReference>
<dbReference type="PROSITE" id="PS51687">
    <property type="entry name" value="SAM_MT_RNA_M5U"/>
    <property type="match status" value="1"/>
</dbReference>